<comment type="similarity">
    <text evidence="2">Belongs to the tumor necrosis factor family.</text>
</comment>
<gene>
    <name evidence="13" type="primary">TNFalpha4</name>
</gene>
<dbReference type="CDD" id="cd00184">
    <property type="entry name" value="TNF"/>
    <property type="match status" value="1"/>
</dbReference>
<dbReference type="AlphaFoldDB" id="J7I2B1"/>
<evidence type="ECO:0000256" key="4">
    <source>
        <dbReference type="ARBA" id="ARBA00022514"/>
    </source>
</evidence>
<keyword evidence="7 11" id="KW-1133">Transmembrane helix</keyword>
<evidence type="ECO:0000256" key="5">
    <source>
        <dbReference type="ARBA" id="ARBA00022692"/>
    </source>
</evidence>
<dbReference type="Pfam" id="PF00229">
    <property type="entry name" value="TNF"/>
    <property type="match status" value="1"/>
</dbReference>
<accession>J7I2B1</accession>
<dbReference type="GO" id="GO:0006955">
    <property type="term" value="P:immune response"/>
    <property type="evidence" value="ECO:0007669"/>
    <property type="project" value="InterPro"/>
</dbReference>
<evidence type="ECO:0000256" key="8">
    <source>
        <dbReference type="ARBA" id="ARBA00023136"/>
    </source>
</evidence>
<dbReference type="PANTHER" id="PTHR11471:SF23">
    <property type="entry name" value="TUMOR NECROSIS FACTOR"/>
    <property type="match status" value="1"/>
</dbReference>
<evidence type="ECO:0000256" key="1">
    <source>
        <dbReference type="ARBA" id="ARBA00004606"/>
    </source>
</evidence>
<dbReference type="EMBL" id="JX181982">
    <property type="protein sequence ID" value="AFQ20281.1"/>
    <property type="molecule type" value="mRNA"/>
</dbReference>
<keyword evidence="8 11" id="KW-0472">Membrane</keyword>
<dbReference type="SUPFAM" id="SSF49842">
    <property type="entry name" value="TNF-like"/>
    <property type="match status" value="1"/>
</dbReference>
<organism evidence="13">
    <name type="scientific">Cyprinus carpio</name>
    <name type="common">Common carp</name>
    <dbReference type="NCBI Taxonomy" id="7962"/>
    <lineage>
        <taxon>Eukaryota</taxon>
        <taxon>Metazoa</taxon>
        <taxon>Chordata</taxon>
        <taxon>Craniata</taxon>
        <taxon>Vertebrata</taxon>
        <taxon>Euteleostomi</taxon>
        <taxon>Actinopterygii</taxon>
        <taxon>Neopterygii</taxon>
        <taxon>Teleostei</taxon>
        <taxon>Ostariophysi</taxon>
        <taxon>Cypriniformes</taxon>
        <taxon>Cyprinidae</taxon>
        <taxon>Cyprininae</taxon>
        <taxon>Cyprinus</taxon>
    </lineage>
</organism>
<name>J7I2B1_CYPCA</name>
<dbReference type="PROSITE" id="PS50049">
    <property type="entry name" value="THD_2"/>
    <property type="match status" value="1"/>
</dbReference>
<reference evidence="13" key="1">
    <citation type="submission" date="2012-06" db="EMBL/GenBank/DDBJ databases">
        <title>Molecular cloning and expression analysis of common carp (Cyprinus carpio L.) tumor necrosis factor-alpha4 (TNFalpha4).</title>
        <authorList>
            <person name="Zhao X."/>
            <person name="Chen Y."/>
            <person name="Feng X."/>
            <person name="Sun Z."/>
            <person name="Jia S."/>
            <person name="Wang W."/>
            <person name="Zhang J."/>
            <person name="Lu Q."/>
        </authorList>
    </citation>
    <scope>NUCLEOTIDE SEQUENCE</scope>
</reference>
<evidence type="ECO:0000256" key="3">
    <source>
        <dbReference type="ARBA" id="ARBA00013893"/>
    </source>
</evidence>
<sequence>MMDLESQLLEEGGLLPLPQVMVSRRKSGSSKSGVWRVCGVLLAVALCAAAAVCFTLNKSQNNQEGGNALRLTLRDHLSKANVTSKAAIHLTGAYESEVSTETLDWKKNQDQAFTSGGLKLVEREIIIPTDGIYFVYSQVSFHISCKTGMPEEHDIVHMSHTVLRYSDSYSSYKPLFSAIRSACAQASNTEDLWYNTIYLGAAFKLRAGDRLCTKTTKELLPSVETDNGKTFFGGVCFMMCTLKKSVKIGHNVLYL</sequence>
<evidence type="ECO:0000256" key="6">
    <source>
        <dbReference type="ARBA" id="ARBA00022968"/>
    </source>
</evidence>
<keyword evidence="9" id="KW-1015">Disulfide bond</keyword>
<keyword evidence="6" id="KW-0735">Signal-anchor</keyword>
<dbReference type="GO" id="GO:0005125">
    <property type="term" value="F:cytokine activity"/>
    <property type="evidence" value="ECO:0007669"/>
    <property type="project" value="UniProtKB-KW"/>
</dbReference>
<dbReference type="PANTHER" id="PTHR11471">
    <property type="entry name" value="TUMOR NECROSIS FACTOR FAMILY MEMBER"/>
    <property type="match status" value="1"/>
</dbReference>
<evidence type="ECO:0000256" key="10">
    <source>
        <dbReference type="ARBA" id="ARBA00029751"/>
    </source>
</evidence>
<dbReference type="Gene3D" id="2.60.120.40">
    <property type="match status" value="1"/>
</dbReference>
<evidence type="ECO:0000259" key="12">
    <source>
        <dbReference type="PROSITE" id="PS50049"/>
    </source>
</evidence>
<evidence type="ECO:0000256" key="2">
    <source>
        <dbReference type="ARBA" id="ARBA00008670"/>
    </source>
</evidence>
<feature type="domain" description="THD" evidence="12">
    <location>
        <begin position="86"/>
        <end position="239"/>
    </location>
</feature>
<evidence type="ECO:0000256" key="7">
    <source>
        <dbReference type="ARBA" id="ARBA00022989"/>
    </source>
</evidence>
<dbReference type="GO" id="GO:0005615">
    <property type="term" value="C:extracellular space"/>
    <property type="evidence" value="ECO:0007669"/>
    <property type="project" value="UniProtKB-KW"/>
</dbReference>
<comment type="subcellular location">
    <subcellularLocation>
        <location evidence="1">Membrane</location>
        <topology evidence="1">Single-pass type II membrane protein</topology>
    </subcellularLocation>
</comment>
<keyword evidence="5 11" id="KW-0812">Transmembrane</keyword>
<evidence type="ECO:0000256" key="9">
    <source>
        <dbReference type="ARBA" id="ARBA00023157"/>
    </source>
</evidence>
<dbReference type="InterPro" id="IPR008983">
    <property type="entry name" value="Tumour_necrosis_fac-like_dom"/>
</dbReference>
<protein>
    <recommendedName>
        <fullName evidence="3">Tumor necrosis factor</fullName>
    </recommendedName>
    <alternativeName>
        <fullName evidence="10">TNF-alpha</fullName>
    </alternativeName>
</protein>
<evidence type="ECO:0000256" key="11">
    <source>
        <dbReference type="SAM" id="Phobius"/>
    </source>
</evidence>
<dbReference type="GO" id="GO:0005164">
    <property type="term" value="F:tumor necrosis factor receptor binding"/>
    <property type="evidence" value="ECO:0007669"/>
    <property type="project" value="InterPro"/>
</dbReference>
<dbReference type="PRINTS" id="PR01234">
    <property type="entry name" value="TNECROSISFCT"/>
</dbReference>
<dbReference type="InterPro" id="IPR006052">
    <property type="entry name" value="TNF_dom"/>
</dbReference>
<dbReference type="GO" id="GO:0016020">
    <property type="term" value="C:membrane"/>
    <property type="evidence" value="ECO:0007669"/>
    <property type="project" value="UniProtKB-SubCell"/>
</dbReference>
<evidence type="ECO:0000313" key="13">
    <source>
        <dbReference type="EMBL" id="AFQ20281.1"/>
    </source>
</evidence>
<feature type="transmembrane region" description="Helical" evidence="11">
    <location>
        <begin position="34"/>
        <end position="57"/>
    </location>
</feature>
<keyword evidence="4" id="KW-0202">Cytokine</keyword>
<proteinExistence type="evidence at transcript level"/>
<dbReference type="InterPro" id="IPR006053">
    <property type="entry name" value="TNF"/>
</dbReference>
<dbReference type="SMART" id="SM00207">
    <property type="entry name" value="TNF"/>
    <property type="match status" value="1"/>
</dbReference>